<keyword evidence="8" id="KW-1185">Reference proteome</keyword>
<dbReference type="InterPro" id="IPR036188">
    <property type="entry name" value="FAD/NAD-bd_sf"/>
</dbReference>
<feature type="region of interest" description="Disordered" evidence="6">
    <location>
        <begin position="369"/>
        <end position="390"/>
    </location>
</feature>
<comment type="caution">
    <text evidence="7">The sequence shown here is derived from an EMBL/GenBank/DDBJ whole genome shotgun (WGS) entry which is preliminary data.</text>
</comment>
<evidence type="ECO:0000313" key="7">
    <source>
        <dbReference type="EMBL" id="KAK4497688.1"/>
    </source>
</evidence>
<evidence type="ECO:0008006" key="9">
    <source>
        <dbReference type="Google" id="ProtNLM"/>
    </source>
</evidence>
<name>A0ABR0E8D0_ZASCE</name>
<evidence type="ECO:0000313" key="8">
    <source>
        <dbReference type="Proteomes" id="UP001305779"/>
    </source>
</evidence>
<dbReference type="Pfam" id="PF12831">
    <property type="entry name" value="FAD_oxidored"/>
    <property type="match status" value="1"/>
</dbReference>
<keyword evidence="1" id="KW-0004">4Fe-4S</keyword>
<keyword evidence="4" id="KW-0408">Iron</keyword>
<evidence type="ECO:0000256" key="1">
    <source>
        <dbReference type="ARBA" id="ARBA00022485"/>
    </source>
</evidence>
<keyword evidence="5" id="KW-0411">Iron-sulfur</keyword>
<evidence type="ECO:0000256" key="6">
    <source>
        <dbReference type="SAM" id="MobiDB-lite"/>
    </source>
</evidence>
<dbReference type="PANTHER" id="PTHR43498:SF1">
    <property type="entry name" value="COB--COM HETERODISULFIDE REDUCTASE IRON-SULFUR SUBUNIT A"/>
    <property type="match status" value="1"/>
</dbReference>
<evidence type="ECO:0000256" key="5">
    <source>
        <dbReference type="ARBA" id="ARBA00023014"/>
    </source>
</evidence>
<protein>
    <recommendedName>
        <fullName evidence="9">FAD dependent oxidoreductase</fullName>
    </recommendedName>
</protein>
<keyword evidence="2" id="KW-0479">Metal-binding</keyword>
<evidence type="ECO:0000256" key="4">
    <source>
        <dbReference type="ARBA" id="ARBA00023004"/>
    </source>
</evidence>
<sequence length="609" mass="67627">MTTLPISGILLEAEEFDDYGGWILDSQFCLEMGSPYLLAHGNGVPVADAVTSSYIPLPDRGEYHVWVRAKDWVPGHHPGRFHLTIEDTTLETIFGANDRDWSWQYGGKVEMAPGKFEVRLHDLTGFGSRCDAVFLSQDAVPPPEFVEPVKDVEQDWRRKFRRIPQEPVLGGEYDVIVVGGGLVGCAAAVTAARLGERVAVVQDRPKLGGNASVEIGLSPRGLRGPLVEEIVKRGDDGDINARGILEGMENVELWMEHTVFNTLTKGSTILSIDVRDARSGRETRISAPTYIDCSGKCILGLLCGADTMAGREPRAKYNESHAPRRGDNFHHGNTVFFRTIMADSPVPFPTDLPWATEVAKDYANLGGQLITPGTENGPGPTIEDKPQSKNPIHRMMIPCTHFWEYGQWLDPYTQCEHIRDYLWRAIYGTFANVKKHAEYANLQLEHVAFVAGQGAFNRYRGDYIISENDIRSHKAFPDAVVQGVSPFCLHFPGDTKYPFRLQHWTYDERDGTPYSVPLRSLYSCNIPNLLFAGKHISATHIASASTKHMGCGSQHGIAVGVAAHLGRKYKVRPRELGQKYMRELQRAVGSVTGVDIGEESDRTGERARL</sequence>
<organism evidence="7 8">
    <name type="scientific">Zasmidium cellare</name>
    <name type="common">Wine cellar mold</name>
    <name type="synonym">Racodium cellare</name>
    <dbReference type="NCBI Taxonomy" id="395010"/>
    <lineage>
        <taxon>Eukaryota</taxon>
        <taxon>Fungi</taxon>
        <taxon>Dikarya</taxon>
        <taxon>Ascomycota</taxon>
        <taxon>Pezizomycotina</taxon>
        <taxon>Dothideomycetes</taxon>
        <taxon>Dothideomycetidae</taxon>
        <taxon>Mycosphaerellales</taxon>
        <taxon>Mycosphaerellaceae</taxon>
        <taxon>Zasmidium</taxon>
    </lineage>
</organism>
<evidence type="ECO:0000256" key="2">
    <source>
        <dbReference type="ARBA" id="ARBA00022723"/>
    </source>
</evidence>
<keyword evidence="3" id="KW-0560">Oxidoreductase</keyword>
<dbReference type="Gene3D" id="3.50.50.60">
    <property type="entry name" value="FAD/NAD(P)-binding domain"/>
    <property type="match status" value="1"/>
</dbReference>
<gene>
    <name evidence="7" type="ORF">PRZ48_010341</name>
</gene>
<dbReference type="SUPFAM" id="SSF51905">
    <property type="entry name" value="FAD/NAD(P)-binding domain"/>
    <property type="match status" value="1"/>
</dbReference>
<dbReference type="PANTHER" id="PTHR43498">
    <property type="entry name" value="FERREDOXIN:COB-COM HETERODISULFIDE REDUCTASE SUBUNIT A"/>
    <property type="match status" value="1"/>
</dbReference>
<dbReference type="EMBL" id="JAXOVC010000008">
    <property type="protein sequence ID" value="KAK4497688.1"/>
    <property type="molecule type" value="Genomic_DNA"/>
</dbReference>
<evidence type="ECO:0000256" key="3">
    <source>
        <dbReference type="ARBA" id="ARBA00023002"/>
    </source>
</evidence>
<dbReference type="Proteomes" id="UP001305779">
    <property type="component" value="Unassembled WGS sequence"/>
</dbReference>
<accession>A0ABR0E8D0</accession>
<dbReference type="InterPro" id="IPR039650">
    <property type="entry name" value="HdrA-like"/>
</dbReference>
<proteinExistence type="predicted"/>
<reference evidence="7 8" key="1">
    <citation type="journal article" date="2023" name="G3 (Bethesda)">
        <title>A chromosome-level genome assembly of Zasmidium syzygii isolated from banana leaves.</title>
        <authorList>
            <person name="van Westerhoven A.C."/>
            <person name="Mehrabi R."/>
            <person name="Talebi R."/>
            <person name="Steentjes M.B.F."/>
            <person name="Corcolon B."/>
            <person name="Chong P.A."/>
            <person name="Kema G.H.J."/>
            <person name="Seidl M.F."/>
        </authorList>
    </citation>
    <scope>NUCLEOTIDE SEQUENCE [LARGE SCALE GENOMIC DNA]</scope>
    <source>
        <strain evidence="7 8">P124</strain>
    </source>
</reference>